<dbReference type="Pfam" id="PF00560">
    <property type="entry name" value="LRR_1"/>
    <property type="match status" value="2"/>
</dbReference>
<keyword evidence="8" id="KW-0675">Receptor</keyword>
<dbReference type="InterPro" id="IPR013210">
    <property type="entry name" value="LRR_N_plant-typ"/>
</dbReference>
<keyword evidence="7" id="KW-0472">Membrane</keyword>
<dbReference type="Pfam" id="PF08263">
    <property type="entry name" value="LRRNT_2"/>
    <property type="match status" value="1"/>
</dbReference>
<dbReference type="InterPro" id="IPR032675">
    <property type="entry name" value="LRR_dom_sf"/>
</dbReference>
<dbReference type="OMA" id="GWKYMIR"/>
<evidence type="ECO:0000256" key="5">
    <source>
        <dbReference type="ARBA" id="ARBA00022737"/>
    </source>
</evidence>
<evidence type="ECO:0000256" key="4">
    <source>
        <dbReference type="ARBA" id="ARBA00022729"/>
    </source>
</evidence>
<dbReference type="AlphaFoldDB" id="A0A1R3GT50"/>
<reference evidence="12 13" key="1">
    <citation type="submission" date="2013-09" db="EMBL/GenBank/DDBJ databases">
        <title>Corchorus capsularis genome sequencing.</title>
        <authorList>
            <person name="Alam M."/>
            <person name="Haque M.S."/>
            <person name="Islam M.S."/>
            <person name="Emdad E.M."/>
            <person name="Islam M.M."/>
            <person name="Ahmed B."/>
            <person name="Halim A."/>
            <person name="Hossen Q.M.M."/>
            <person name="Hossain M.Z."/>
            <person name="Ahmed R."/>
            <person name="Khan M.M."/>
            <person name="Islam R."/>
            <person name="Rashid M.M."/>
            <person name="Khan S.A."/>
            <person name="Rahman M.S."/>
            <person name="Alam M."/>
        </authorList>
    </citation>
    <scope>NUCLEOTIDE SEQUENCE [LARGE SCALE GENOMIC DNA]</scope>
    <source>
        <strain evidence="13">cv. CVL-1</strain>
        <tissue evidence="12">Whole seedling</tissue>
    </source>
</reference>
<comment type="caution">
    <text evidence="12">The sequence shown here is derived from an EMBL/GenBank/DDBJ whole genome shotgun (WGS) entry which is preliminary data.</text>
</comment>
<dbReference type="Gramene" id="OMO61232">
    <property type="protein sequence ID" value="OMO61232"/>
    <property type="gene ID" value="CCACVL1_23663"/>
</dbReference>
<feature type="signal peptide" evidence="9">
    <location>
        <begin position="1"/>
        <end position="19"/>
    </location>
</feature>
<keyword evidence="4 9" id="KW-0732">Signal</keyword>
<sequence>MSPPFFFLLFLPFLSLSLSQQFPRGYLIDCGAPANSVIDGREWVPDDGFISAGTSKNLTVTVLHQTLSTVRSFPLQNNLRRKFCYVANVYRGARYLIRTTYFYGGVNGLDFPLPPVFDQIVDGTLWGVVNTTEDYQKGLSTYYEAIFEARGNTMSVCIAPNTYTKSDPFISSLEMLMLGGSLYNTTNFTTHALHLVARHSFGHSGSVIRYPDDQFDRIWEPYEENVPVIASNTTPPVSGFWNIPPSKVFEKALSTAQLEPLELRWPPGSLPNSTYYIALYFADNSDSMSLSSRMLDIHINDVKYYGNLNVTSDGAAVFATKWLLTGPTKITLSPASSSNTSPLINAGEVFNVLELKRRTHTKDVIALEQMKKSLQNPPLDWNGDPCRPVNYSWTGVTCSNSEGDTDRIRVIALNLTGMGLSGYLAPSIANLTALSGIWLGNNSLSGVIPDLSSLKQLEILHLEDNQLSGEIPSSLGDIGSLRELFLQNNNLTGRVPDNLVGRTGLTIRTTGNPFLVPPPS</sequence>
<keyword evidence="5" id="KW-0677">Repeat</keyword>
<dbReference type="Proteomes" id="UP000188268">
    <property type="component" value="Unassembled WGS sequence"/>
</dbReference>
<dbReference type="STRING" id="210143.A0A1R3GT50"/>
<evidence type="ECO:0000256" key="1">
    <source>
        <dbReference type="ARBA" id="ARBA00004167"/>
    </source>
</evidence>
<evidence type="ECO:0000256" key="9">
    <source>
        <dbReference type="SAM" id="SignalP"/>
    </source>
</evidence>
<dbReference type="EMBL" id="AWWV01013536">
    <property type="protein sequence ID" value="OMO61232.1"/>
    <property type="molecule type" value="Genomic_DNA"/>
</dbReference>
<evidence type="ECO:0000259" key="10">
    <source>
        <dbReference type="Pfam" id="PF08263"/>
    </source>
</evidence>
<evidence type="ECO:0000313" key="13">
    <source>
        <dbReference type="Proteomes" id="UP000188268"/>
    </source>
</evidence>
<evidence type="ECO:0000256" key="2">
    <source>
        <dbReference type="ARBA" id="ARBA00022614"/>
    </source>
</evidence>
<keyword evidence="2" id="KW-0433">Leucine-rich repeat</keyword>
<evidence type="ECO:0000313" key="12">
    <source>
        <dbReference type="EMBL" id="OMO61232.1"/>
    </source>
</evidence>
<dbReference type="InterPro" id="IPR024788">
    <property type="entry name" value="Malectin-like_Carb-bd_dom"/>
</dbReference>
<feature type="domain" description="Malectin-like" evidence="11">
    <location>
        <begin position="28"/>
        <end position="352"/>
    </location>
</feature>
<evidence type="ECO:0000256" key="3">
    <source>
        <dbReference type="ARBA" id="ARBA00022692"/>
    </source>
</evidence>
<evidence type="ECO:0000256" key="6">
    <source>
        <dbReference type="ARBA" id="ARBA00022989"/>
    </source>
</evidence>
<protein>
    <recommendedName>
        <fullName evidence="14">Malectin-like domain-containing protein</fullName>
    </recommendedName>
</protein>
<keyword evidence="3" id="KW-0812">Transmembrane</keyword>
<organism evidence="12 13">
    <name type="scientific">Corchorus capsularis</name>
    <name type="common">Jute</name>
    <dbReference type="NCBI Taxonomy" id="210143"/>
    <lineage>
        <taxon>Eukaryota</taxon>
        <taxon>Viridiplantae</taxon>
        <taxon>Streptophyta</taxon>
        <taxon>Embryophyta</taxon>
        <taxon>Tracheophyta</taxon>
        <taxon>Spermatophyta</taxon>
        <taxon>Magnoliopsida</taxon>
        <taxon>eudicotyledons</taxon>
        <taxon>Gunneridae</taxon>
        <taxon>Pentapetalae</taxon>
        <taxon>rosids</taxon>
        <taxon>malvids</taxon>
        <taxon>Malvales</taxon>
        <taxon>Malvaceae</taxon>
        <taxon>Grewioideae</taxon>
        <taxon>Apeibeae</taxon>
        <taxon>Corchorus</taxon>
    </lineage>
</organism>
<dbReference type="Pfam" id="PF12819">
    <property type="entry name" value="Malectin_like"/>
    <property type="match status" value="1"/>
</dbReference>
<comment type="subcellular location">
    <subcellularLocation>
        <location evidence="1">Membrane</location>
        <topology evidence="1">Single-pass membrane protein</topology>
    </subcellularLocation>
</comment>
<dbReference type="SUPFAM" id="SSF52058">
    <property type="entry name" value="L domain-like"/>
    <property type="match status" value="1"/>
</dbReference>
<evidence type="ECO:0000256" key="7">
    <source>
        <dbReference type="ARBA" id="ARBA00023136"/>
    </source>
</evidence>
<dbReference type="FunFam" id="3.80.10.10:FF:000129">
    <property type="entry name" value="Leucine-rich repeat receptor-like kinase"/>
    <property type="match status" value="1"/>
</dbReference>
<keyword evidence="6" id="KW-1133">Transmembrane helix</keyword>
<dbReference type="GO" id="GO:0016020">
    <property type="term" value="C:membrane"/>
    <property type="evidence" value="ECO:0007669"/>
    <property type="project" value="UniProtKB-SubCell"/>
</dbReference>
<accession>A0A1R3GT50</accession>
<keyword evidence="13" id="KW-1185">Reference proteome</keyword>
<name>A0A1R3GT50_COCAP</name>
<dbReference type="Gene3D" id="3.80.10.10">
    <property type="entry name" value="Ribonuclease Inhibitor"/>
    <property type="match status" value="1"/>
</dbReference>
<feature type="domain" description="Leucine-rich repeat-containing N-terminal plant-type" evidence="10">
    <location>
        <begin position="362"/>
        <end position="399"/>
    </location>
</feature>
<evidence type="ECO:0000256" key="8">
    <source>
        <dbReference type="ARBA" id="ARBA00023170"/>
    </source>
</evidence>
<evidence type="ECO:0000259" key="11">
    <source>
        <dbReference type="Pfam" id="PF12819"/>
    </source>
</evidence>
<dbReference type="Gene3D" id="2.60.120.430">
    <property type="entry name" value="Galactose-binding lectin"/>
    <property type="match status" value="1"/>
</dbReference>
<dbReference type="OrthoDB" id="1394818at2759"/>
<evidence type="ECO:0008006" key="14">
    <source>
        <dbReference type="Google" id="ProtNLM"/>
    </source>
</evidence>
<feature type="chain" id="PRO_5012909966" description="Malectin-like domain-containing protein" evidence="9">
    <location>
        <begin position="20"/>
        <end position="520"/>
    </location>
</feature>
<dbReference type="PANTHER" id="PTHR45631:SF3">
    <property type="entry name" value="OS05G0393100 PROTEIN"/>
    <property type="match status" value="1"/>
</dbReference>
<dbReference type="PANTHER" id="PTHR45631">
    <property type="entry name" value="OS07G0107800 PROTEIN-RELATED"/>
    <property type="match status" value="1"/>
</dbReference>
<dbReference type="InterPro" id="IPR001611">
    <property type="entry name" value="Leu-rich_rpt"/>
</dbReference>
<proteinExistence type="predicted"/>
<gene>
    <name evidence="12" type="ORF">CCACVL1_23663</name>
</gene>